<dbReference type="SMART" id="SM00388">
    <property type="entry name" value="HisKA"/>
    <property type="match status" value="1"/>
</dbReference>
<evidence type="ECO:0000256" key="4">
    <source>
        <dbReference type="ARBA" id="ARBA00022679"/>
    </source>
</evidence>
<name>A0ABP7H579_9FLAO</name>
<organism evidence="9 10">
    <name type="scientific">Corallibacter vietnamensis</name>
    <dbReference type="NCBI Taxonomy" id="904130"/>
    <lineage>
        <taxon>Bacteria</taxon>
        <taxon>Pseudomonadati</taxon>
        <taxon>Bacteroidota</taxon>
        <taxon>Flavobacteriia</taxon>
        <taxon>Flavobacteriales</taxon>
        <taxon>Flavobacteriaceae</taxon>
        <taxon>Corallibacter</taxon>
    </lineage>
</organism>
<evidence type="ECO:0000313" key="10">
    <source>
        <dbReference type="Proteomes" id="UP001501456"/>
    </source>
</evidence>
<dbReference type="PRINTS" id="PR00344">
    <property type="entry name" value="BCTRLSENSOR"/>
</dbReference>
<dbReference type="SMART" id="SM00387">
    <property type="entry name" value="HATPase_c"/>
    <property type="match status" value="1"/>
</dbReference>
<dbReference type="Pfam" id="PF13424">
    <property type="entry name" value="TPR_12"/>
    <property type="match status" value="1"/>
</dbReference>
<dbReference type="EMBL" id="BAABBI010000002">
    <property type="protein sequence ID" value="GAA3785075.1"/>
    <property type="molecule type" value="Genomic_DNA"/>
</dbReference>
<keyword evidence="3" id="KW-0597">Phosphoprotein</keyword>
<dbReference type="PANTHER" id="PTHR43047:SF72">
    <property type="entry name" value="OSMOSENSING HISTIDINE PROTEIN KINASE SLN1"/>
    <property type="match status" value="1"/>
</dbReference>
<feature type="transmembrane region" description="Helical" evidence="7">
    <location>
        <begin position="405"/>
        <end position="426"/>
    </location>
</feature>
<dbReference type="InterPro" id="IPR036097">
    <property type="entry name" value="HisK_dim/P_sf"/>
</dbReference>
<evidence type="ECO:0000256" key="2">
    <source>
        <dbReference type="ARBA" id="ARBA00012438"/>
    </source>
</evidence>
<feature type="repeat" description="TPR" evidence="6">
    <location>
        <begin position="200"/>
        <end position="233"/>
    </location>
</feature>
<dbReference type="RefSeq" id="WP_344729393.1">
    <property type="nucleotide sequence ID" value="NZ_BAABBI010000002.1"/>
</dbReference>
<sequence length="689" mass="78842">MRKLFTLFVFIFVCVGYSQTNVQDSLAIQLAFQKTDTSKIKTSLRLVEALYQTKDYDKALKYASQSEKLSANLNYEKGIAKIAYYKALIYTKKDDYINAMDSYSKSKSLFLLLKDTLHVARVNNNIGLLEIERGNYEKGLKYSLSAIKELEKRHLTKELCLAYQSLAIAYSNMQITDKAIDYYLNALELQVLQQDKPAVIETNRALAVLYSQEKEHRKAIQYYEKTLDLIDEENDSLRGEILPKLGGEHLQFKDYELASEYLIESLKLNRKLGNKSGLLISLNNIGNLNIQQRRLKYAENQLLEANAIAKSLDNNEELLKNFKLLKSLDSTNKNFDRAFIWQREYYSLKTKLEKAKIQKPTIKESTDTLIENTSLNINNSNTSYLVTEQKKENSENEKKLNDLKLIFYALLAAFAVVLTFFILIYLKRNNSIKYTHELEEKNKKIELQNKAILEQTKHLEDINKVKDRLFSIVSHDLKDSLTSIKGFIDLLKEGSLSQTEFDNLIPELSENANNASLLLFNLLNWSKSQMQALEPSPSLFDIQEVFEDKVHLLEQKIENKGIILRDHTLKDFIYADRSMIEIIIQNLLTNAVKFSKSGDTITISNHISNGNSVISISDTGVGISPENKEKIFKNNSFTTNGTKNEKGTGLGLTICKELVELNKGKIWVESTLNVGSTFYVELPKSNPEN</sequence>
<evidence type="ECO:0000259" key="8">
    <source>
        <dbReference type="PROSITE" id="PS50109"/>
    </source>
</evidence>
<dbReference type="Pfam" id="PF02518">
    <property type="entry name" value="HATPase_c"/>
    <property type="match status" value="1"/>
</dbReference>
<dbReference type="InterPro" id="IPR003594">
    <property type="entry name" value="HATPase_dom"/>
</dbReference>
<evidence type="ECO:0000256" key="6">
    <source>
        <dbReference type="PROSITE-ProRule" id="PRU00339"/>
    </source>
</evidence>
<keyword evidence="5" id="KW-0418">Kinase</keyword>
<keyword evidence="4" id="KW-0808">Transferase</keyword>
<gene>
    <name evidence="9" type="ORF">GCM10022271_16890</name>
</gene>
<dbReference type="InterPro" id="IPR005467">
    <property type="entry name" value="His_kinase_dom"/>
</dbReference>
<evidence type="ECO:0000256" key="7">
    <source>
        <dbReference type="SAM" id="Phobius"/>
    </source>
</evidence>
<keyword evidence="10" id="KW-1185">Reference proteome</keyword>
<accession>A0ABP7H579</accession>
<dbReference type="PROSITE" id="PS50005">
    <property type="entry name" value="TPR"/>
    <property type="match status" value="1"/>
</dbReference>
<dbReference type="SUPFAM" id="SSF47384">
    <property type="entry name" value="Homodimeric domain of signal transducing histidine kinase"/>
    <property type="match status" value="1"/>
</dbReference>
<feature type="domain" description="Histidine kinase" evidence="8">
    <location>
        <begin position="472"/>
        <end position="686"/>
    </location>
</feature>
<dbReference type="PROSITE" id="PS50109">
    <property type="entry name" value="HIS_KIN"/>
    <property type="match status" value="1"/>
</dbReference>
<dbReference type="Gene3D" id="1.25.40.10">
    <property type="entry name" value="Tetratricopeptide repeat domain"/>
    <property type="match status" value="3"/>
</dbReference>
<comment type="caution">
    <text evidence="9">The sequence shown here is derived from an EMBL/GenBank/DDBJ whole genome shotgun (WGS) entry which is preliminary data.</text>
</comment>
<evidence type="ECO:0000256" key="3">
    <source>
        <dbReference type="ARBA" id="ARBA00022553"/>
    </source>
</evidence>
<dbReference type="Pfam" id="PF00512">
    <property type="entry name" value="HisKA"/>
    <property type="match status" value="1"/>
</dbReference>
<dbReference type="CDD" id="cd00082">
    <property type="entry name" value="HisKA"/>
    <property type="match status" value="1"/>
</dbReference>
<proteinExistence type="predicted"/>
<keyword evidence="7" id="KW-0472">Membrane</keyword>
<dbReference type="PANTHER" id="PTHR43047">
    <property type="entry name" value="TWO-COMPONENT HISTIDINE PROTEIN KINASE"/>
    <property type="match status" value="1"/>
</dbReference>
<evidence type="ECO:0000256" key="1">
    <source>
        <dbReference type="ARBA" id="ARBA00000085"/>
    </source>
</evidence>
<dbReference type="InterPro" id="IPR019734">
    <property type="entry name" value="TPR_rpt"/>
</dbReference>
<comment type="catalytic activity">
    <reaction evidence="1">
        <text>ATP + protein L-histidine = ADP + protein N-phospho-L-histidine.</text>
        <dbReference type="EC" id="2.7.13.3"/>
    </reaction>
</comment>
<evidence type="ECO:0000256" key="5">
    <source>
        <dbReference type="ARBA" id="ARBA00022777"/>
    </source>
</evidence>
<dbReference type="InterPro" id="IPR011990">
    <property type="entry name" value="TPR-like_helical_dom_sf"/>
</dbReference>
<keyword evidence="6" id="KW-0802">TPR repeat</keyword>
<dbReference type="SUPFAM" id="SSF55874">
    <property type="entry name" value="ATPase domain of HSP90 chaperone/DNA topoisomerase II/histidine kinase"/>
    <property type="match status" value="1"/>
</dbReference>
<dbReference type="Gene3D" id="1.10.287.130">
    <property type="match status" value="1"/>
</dbReference>
<dbReference type="InterPro" id="IPR003661">
    <property type="entry name" value="HisK_dim/P_dom"/>
</dbReference>
<dbReference type="EC" id="2.7.13.3" evidence="2"/>
<dbReference type="Proteomes" id="UP001501456">
    <property type="component" value="Unassembled WGS sequence"/>
</dbReference>
<dbReference type="SMART" id="SM00028">
    <property type="entry name" value="TPR"/>
    <property type="match status" value="6"/>
</dbReference>
<keyword evidence="7" id="KW-1133">Transmembrane helix</keyword>
<evidence type="ECO:0000313" key="9">
    <source>
        <dbReference type="EMBL" id="GAA3785075.1"/>
    </source>
</evidence>
<dbReference type="SUPFAM" id="SSF48452">
    <property type="entry name" value="TPR-like"/>
    <property type="match status" value="2"/>
</dbReference>
<dbReference type="InterPro" id="IPR036890">
    <property type="entry name" value="HATPase_C_sf"/>
</dbReference>
<reference evidence="10" key="1">
    <citation type="journal article" date="2019" name="Int. J. Syst. Evol. Microbiol.">
        <title>The Global Catalogue of Microorganisms (GCM) 10K type strain sequencing project: providing services to taxonomists for standard genome sequencing and annotation.</title>
        <authorList>
            <consortium name="The Broad Institute Genomics Platform"/>
            <consortium name="The Broad Institute Genome Sequencing Center for Infectious Disease"/>
            <person name="Wu L."/>
            <person name="Ma J."/>
        </authorList>
    </citation>
    <scope>NUCLEOTIDE SEQUENCE [LARGE SCALE GENOMIC DNA]</scope>
    <source>
        <strain evidence="10">JCM 17525</strain>
    </source>
</reference>
<dbReference type="Gene3D" id="3.30.565.10">
    <property type="entry name" value="Histidine kinase-like ATPase, C-terminal domain"/>
    <property type="match status" value="1"/>
</dbReference>
<protein>
    <recommendedName>
        <fullName evidence="2">histidine kinase</fullName>
        <ecNumber evidence="2">2.7.13.3</ecNumber>
    </recommendedName>
</protein>
<dbReference type="InterPro" id="IPR004358">
    <property type="entry name" value="Sig_transdc_His_kin-like_C"/>
</dbReference>
<keyword evidence="7" id="KW-0812">Transmembrane</keyword>